<evidence type="ECO:0000313" key="3">
    <source>
        <dbReference type="Proteomes" id="UP000299102"/>
    </source>
</evidence>
<protein>
    <submittedName>
        <fullName evidence="2">Uncharacterized protein</fullName>
    </submittedName>
</protein>
<dbReference type="AlphaFoldDB" id="A0A4C1T101"/>
<dbReference type="EMBL" id="BGZK01000030">
    <property type="protein sequence ID" value="GBP08203.1"/>
    <property type="molecule type" value="Genomic_DNA"/>
</dbReference>
<feature type="region of interest" description="Disordered" evidence="1">
    <location>
        <begin position="1"/>
        <end position="23"/>
    </location>
</feature>
<evidence type="ECO:0000313" key="2">
    <source>
        <dbReference type="EMBL" id="GBP08203.1"/>
    </source>
</evidence>
<proteinExistence type="predicted"/>
<evidence type="ECO:0000256" key="1">
    <source>
        <dbReference type="SAM" id="MobiDB-lite"/>
    </source>
</evidence>
<comment type="caution">
    <text evidence="2">The sequence shown here is derived from an EMBL/GenBank/DDBJ whole genome shotgun (WGS) entry which is preliminary data.</text>
</comment>
<sequence>MPPALRAGLVRPTAADGRPRNCVSQDDHVRREHLARYGERPQAASTGCHLTFELDIIAVVFATDVLSIL</sequence>
<name>A0A4C1T101_EUMVA</name>
<keyword evidence="3" id="KW-1185">Reference proteome</keyword>
<organism evidence="2 3">
    <name type="scientific">Eumeta variegata</name>
    <name type="common">Bagworm moth</name>
    <name type="synonym">Eumeta japonica</name>
    <dbReference type="NCBI Taxonomy" id="151549"/>
    <lineage>
        <taxon>Eukaryota</taxon>
        <taxon>Metazoa</taxon>
        <taxon>Ecdysozoa</taxon>
        <taxon>Arthropoda</taxon>
        <taxon>Hexapoda</taxon>
        <taxon>Insecta</taxon>
        <taxon>Pterygota</taxon>
        <taxon>Neoptera</taxon>
        <taxon>Endopterygota</taxon>
        <taxon>Lepidoptera</taxon>
        <taxon>Glossata</taxon>
        <taxon>Ditrysia</taxon>
        <taxon>Tineoidea</taxon>
        <taxon>Psychidae</taxon>
        <taxon>Oiketicinae</taxon>
        <taxon>Eumeta</taxon>
    </lineage>
</organism>
<gene>
    <name evidence="2" type="ORF">EVAR_78708_1</name>
</gene>
<dbReference type="Proteomes" id="UP000299102">
    <property type="component" value="Unassembled WGS sequence"/>
</dbReference>
<accession>A0A4C1T101</accession>
<reference evidence="2 3" key="1">
    <citation type="journal article" date="2019" name="Commun. Biol.">
        <title>The bagworm genome reveals a unique fibroin gene that provides high tensile strength.</title>
        <authorList>
            <person name="Kono N."/>
            <person name="Nakamura H."/>
            <person name="Ohtoshi R."/>
            <person name="Tomita M."/>
            <person name="Numata K."/>
            <person name="Arakawa K."/>
        </authorList>
    </citation>
    <scope>NUCLEOTIDE SEQUENCE [LARGE SCALE GENOMIC DNA]</scope>
</reference>